<keyword evidence="2" id="KW-1185">Reference proteome</keyword>
<accession>Q12IZ1</accession>
<protein>
    <submittedName>
        <fullName evidence="1">Uncharacterized protein</fullName>
    </submittedName>
</protein>
<dbReference type="EMBL" id="CP000302">
    <property type="protein sequence ID" value="ABE56585.1"/>
    <property type="molecule type" value="Genomic_DNA"/>
</dbReference>
<dbReference type="Proteomes" id="UP000001982">
    <property type="component" value="Chromosome"/>
</dbReference>
<reference evidence="1 2" key="1">
    <citation type="submission" date="2006-03" db="EMBL/GenBank/DDBJ databases">
        <title>Complete sequence of Shewanella denitrificans OS217.</title>
        <authorList>
            <consortium name="US DOE Joint Genome Institute"/>
            <person name="Copeland A."/>
            <person name="Lucas S."/>
            <person name="Lapidus A."/>
            <person name="Barry K."/>
            <person name="Detter J.C."/>
            <person name="Glavina del Rio T."/>
            <person name="Hammon N."/>
            <person name="Israni S."/>
            <person name="Dalin E."/>
            <person name="Tice H."/>
            <person name="Pitluck S."/>
            <person name="Brettin T."/>
            <person name="Bruce D."/>
            <person name="Han C."/>
            <person name="Tapia R."/>
            <person name="Gilna P."/>
            <person name="Kiss H."/>
            <person name="Schmutz J."/>
            <person name="Larimer F."/>
            <person name="Land M."/>
            <person name="Hauser L."/>
            <person name="Kyrpides N."/>
            <person name="Lykidis A."/>
            <person name="Richardson P."/>
        </authorList>
    </citation>
    <scope>NUCLEOTIDE SEQUENCE [LARGE SCALE GENOMIC DNA]</scope>
    <source>
        <strain evidence="2">OS217 / ATCC BAA-1090 / DSM 15013</strain>
    </source>
</reference>
<sequence length="93" mass="10887">MAELEGRFDEAKLNRCLVTKKGGKPSFNRNCFQSCLQKLKWKMDNNDFHFHQTIADKHIFSPLAVREIVRRVTENESFLAEAKASFNRKELKV</sequence>
<dbReference type="RefSeq" id="WP_011497730.1">
    <property type="nucleotide sequence ID" value="NC_007954.1"/>
</dbReference>
<proteinExistence type="predicted"/>
<dbReference type="KEGG" id="sdn:Sden_3309"/>
<name>Q12IZ1_SHEDO</name>
<dbReference type="HOGENOM" id="CLU_2397955_0_0_6"/>
<evidence type="ECO:0000313" key="1">
    <source>
        <dbReference type="EMBL" id="ABE56585.1"/>
    </source>
</evidence>
<gene>
    <name evidence="1" type="ordered locus">Sden_3309</name>
</gene>
<organism evidence="1 2">
    <name type="scientific">Shewanella denitrificans (strain OS217 / ATCC BAA-1090 / DSM 15013)</name>
    <dbReference type="NCBI Taxonomy" id="318161"/>
    <lineage>
        <taxon>Bacteria</taxon>
        <taxon>Pseudomonadati</taxon>
        <taxon>Pseudomonadota</taxon>
        <taxon>Gammaproteobacteria</taxon>
        <taxon>Alteromonadales</taxon>
        <taxon>Shewanellaceae</taxon>
        <taxon>Shewanella</taxon>
    </lineage>
</organism>
<evidence type="ECO:0000313" key="2">
    <source>
        <dbReference type="Proteomes" id="UP000001982"/>
    </source>
</evidence>
<dbReference type="AlphaFoldDB" id="Q12IZ1"/>